<evidence type="ECO:0000256" key="1">
    <source>
        <dbReference type="ARBA" id="ARBA00005558"/>
    </source>
</evidence>
<dbReference type="SUPFAM" id="SSF69349">
    <property type="entry name" value="Phage fibre proteins"/>
    <property type="match status" value="1"/>
</dbReference>
<dbReference type="InterPro" id="IPR006533">
    <property type="entry name" value="T6SS_Vgr_RhsGE"/>
</dbReference>
<dbReference type="Pfam" id="PF04717">
    <property type="entry name" value="Phage_base_V"/>
    <property type="match status" value="1"/>
</dbReference>
<reference evidence="3 4" key="1">
    <citation type="submission" date="2006-02" db="EMBL/GenBank/DDBJ databases">
        <authorList>
            <person name="Pinhassi J."/>
            <person name="Pedros-Alio C."/>
            <person name="Ferriera S."/>
            <person name="Johnson J."/>
            <person name="Kravitz S."/>
            <person name="Halpern A."/>
            <person name="Remington K."/>
            <person name="Beeson K."/>
            <person name="Tran B."/>
            <person name="Rogers Y.-H."/>
            <person name="Friedman R."/>
            <person name="Venter J.C."/>
        </authorList>
    </citation>
    <scope>NUCLEOTIDE SEQUENCE [LARGE SCALE GENOMIC DNA]</scope>
    <source>
        <strain evidence="3 4">MED297</strain>
    </source>
</reference>
<evidence type="ECO:0000313" key="4">
    <source>
        <dbReference type="Proteomes" id="UP000005953"/>
    </source>
</evidence>
<sequence>MELQKDRNMTINISNINRTVRQLGFADESQYFISIEGHGDSDFIVESVEVSDWALGQIDDRIRVKVLAMTQLDPQSLLNRKAVVSLFWRGTLAPVVTQVASLMEGQGNGDAEGYWLTLVSPLQSLQRQRTHRVFLEQSSLSIAQDILNEYADGRFAIEVKATEPSPKPMTVQYQESDWAFLYRILLQDGIMLTVDHGNENITVQIIDDLSQLPLAGEPIDLSFRSARGAAADEEYVSMVRRQWQATPGQIQVADYQADQALPVYGEALTAQGSSLTDFRWGVNAASDDQANQFAEQLKIAHEAKASSLLLQSNCRGLRPGMTIRLNGHPQWNGEYVIVQTELEGQQFAASNATGSGQSRSFQTSVIAVPAGRPYLPILPPAHRIASTLTATITAEVDSTGCYQIRLPFDRQSEAGHTSLPTRLMQHFGGEDHGMHFPLTVGTEVVVGFENGDVDRPVILGAATNQQTPSVVTEQNAYENLIRTRSGHEFLMDDTPSSEKIRLNTLEQKNRLELDATKDNHQVSLVTDEGDMTVTAGKNISISSGENLSVDVGADHQVTVKGQLQLMTEEGDIRHESGSHIQMTAAEDIQWVTEEGDMTLEAAGQWIVEAAEGMSTHVQSGDQLVVVEDGSYALEAGSDISLSAGGSITLTQGSSTLQIDASGNLTLDASQIEMTADSIIVKGGTVGNN</sequence>
<dbReference type="Pfam" id="PF05954">
    <property type="entry name" value="Phage_GPD"/>
    <property type="match status" value="1"/>
</dbReference>
<organism evidence="3 4">
    <name type="scientific">Reinekea blandensis MED297</name>
    <dbReference type="NCBI Taxonomy" id="314283"/>
    <lineage>
        <taxon>Bacteria</taxon>
        <taxon>Pseudomonadati</taxon>
        <taxon>Pseudomonadota</taxon>
        <taxon>Gammaproteobacteria</taxon>
        <taxon>Oceanospirillales</taxon>
        <taxon>Saccharospirillaceae</taxon>
        <taxon>Reinekea</taxon>
    </lineage>
</organism>
<dbReference type="HOGENOM" id="CLU_004121_7_3_6"/>
<protein>
    <recommendedName>
        <fullName evidence="2">Gp5/Type VI secretion system Vgr protein OB-fold domain-containing protein</fullName>
    </recommendedName>
</protein>
<dbReference type="InterPro" id="IPR037026">
    <property type="entry name" value="Vgr_OB-fold_dom_sf"/>
</dbReference>
<dbReference type="NCBIfam" id="TIGR01646">
    <property type="entry name" value="vgr_GE"/>
    <property type="match status" value="1"/>
</dbReference>
<dbReference type="STRING" id="314283.MED297_18398"/>
<dbReference type="InterPro" id="IPR006531">
    <property type="entry name" value="Gp5/Vgr_OB"/>
</dbReference>
<dbReference type="SUPFAM" id="SSF69255">
    <property type="entry name" value="gp5 N-terminal domain-like"/>
    <property type="match status" value="1"/>
</dbReference>
<name>A4BEV1_9GAMM</name>
<feature type="domain" description="Gp5/Type VI secretion system Vgr protein OB-fold" evidence="2">
    <location>
        <begin position="389"/>
        <end position="461"/>
    </location>
</feature>
<evidence type="ECO:0000313" key="3">
    <source>
        <dbReference type="EMBL" id="EAR09286.1"/>
    </source>
</evidence>
<dbReference type="SUPFAM" id="SSF69279">
    <property type="entry name" value="Phage tail proteins"/>
    <property type="match status" value="2"/>
</dbReference>
<gene>
    <name evidence="3" type="ORF">MED297_18398</name>
</gene>
<keyword evidence="4" id="KW-1185">Reference proteome</keyword>
<dbReference type="AlphaFoldDB" id="A4BEV1"/>
<accession>A4BEV1</accession>
<evidence type="ECO:0000259" key="2">
    <source>
        <dbReference type="Pfam" id="PF04717"/>
    </source>
</evidence>
<dbReference type="Gene3D" id="4.10.220.110">
    <property type="match status" value="1"/>
</dbReference>
<proteinExistence type="inferred from homology"/>
<dbReference type="Gene3D" id="2.40.50.230">
    <property type="entry name" value="Gp5 N-terminal domain"/>
    <property type="match status" value="1"/>
</dbReference>
<dbReference type="Gene3D" id="2.30.110.50">
    <property type="match status" value="1"/>
</dbReference>
<comment type="similarity">
    <text evidence="1">Belongs to the VgrG protein family.</text>
</comment>
<dbReference type="InterPro" id="IPR017847">
    <property type="entry name" value="T6SS_RhsGE_Vgr_subset"/>
</dbReference>
<comment type="caution">
    <text evidence="3">The sequence shown here is derived from an EMBL/GenBank/DDBJ whole genome shotgun (WGS) entry which is preliminary data.</text>
</comment>
<dbReference type="Proteomes" id="UP000005953">
    <property type="component" value="Unassembled WGS sequence"/>
</dbReference>
<dbReference type="Gene3D" id="3.55.50.10">
    <property type="entry name" value="Baseplate protein-like domains"/>
    <property type="match status" value="1"/>
</dbReference>
<dbReference type="EMBL" id="AAOE01000011">
    <property type="protein sequence ID" value="EAR09286.1"/>
    <property type="molecule type" value="Genomic_DNA"/>
</dbReference>
<dbReference type="NCBIfam" id="TIGR03361">
    <property type="entry name" value="VI_Rhs_Vgr"/>
    <property type="match status" value="1"/>
</dbReference>